<dbReference type="STRING" id="92696.A0A4R0R5D2"/>
<dbReference type="EMBL" id="RWJN01000458">
    <property type="protein sequence ID" value="TCD61516.1"/>
    <property type="molecule type" value="Genomic_DNA"/>
</dbReference>
<accession>A0A4R0R5D2</accession>
<dbReference type="Proteomes" id="UP000292702">
    <property type="component" value="Unassembled WGS sequence"/>
</dbReference>
<feature type="compositionally biased region" description="Low complexity" evidence="2">
    <location>
        <begin position="21"/>
        <end position="34"/>
    </location>
</feature>
<dbReference type="InterPro" id="IPR027417">
    <property type="entry name" value="P-loop_NTPase"/>
</dbReference>
<evidence type="ECO:0000256" key="1">
    <source>
        <dbReference type="ARBA" id="ARBA00022737"/>
    </source>
</evidence>
<dbReference type="PANTHER" id="PTHR10039:SF17">
    <property type="entry name" value="FUNGAL STAND N-TERMINAL GOODBYE DOMAIN-CONTAINING PROTEIN-RELATED"/>
    <property type="match status" value="1"/>
</dbReference>
<dbReference type="Gene3D" id="2.130.10.10">
    <property type="entry name" value="YVTN repeat-like/Quinoprotein amine dehydrogenase"/>
    <property type="match status" value="3"/>
</dbReference>
<dbReference type="OrthoDB" id="3228837at2759"/>
<dbReference type="InterPro" id="IPR001680">
    <property type="entry name" value="WD40_rpt"/>
</dbReference>
<dbReference type="SMART" id="SM00320">
    <property type="entry name" value="WD40"/>
    <property type="match status" value="4"/>
</dbReference>
<sequence>MQRLKASSKKVSKWAEEKVSTLKTSRNRSTSRTSLQPSPLVDEHPYNAGRLANNEAEEAALLGSGTPSQTTAKVERPDIPVITVNDQRTVDNAPPYDPAWSSPSHSRKTSRSTSSAIPSSPTPSVLQHAWALAKSTLQTALPLGLAAAESFPIAKSVLGAVVEILKIAENVQSSRRKAVETIEELERIMATVEGGGERVQELWKEHGLCLMRILEGLVQMRDQDIISATLTSADDQGRVDEAVVKINTIVRTFHLQIALQTFDNVMDSDSKRELERLPYSTDAAYGKGRQSRKRTPCLDGTRKEILDELDRWLTNWSDFRVFWLNGMAGTGKSTIADSFTTRAPAKGVVVSSFFCSRDYESARDITHIIPTLAYQLAFDFPPYRPLLVNVLKKEAHPAVLTLEEQLIKLIIDPLKSLSQQTPFPMLLLADALDECDNLRIHSLPFIRFLLSHVDDFRSAHVKFFISSRPAHEISAGFRPDWSLTQHDHLILHEAPLLDVRRDILLYVDFKLKEIATNNPHPPFIFTADHVEVITRTAVPLFIFASTVCAFIAGTSTRSRRSPMEQLERVTTAFISTASSGDAIQATKALDVLYQRIFVEAFLAADGKDYDDAEQTRDALFVVATILLLSQPLGLSALADLLGASFTSDRIRSLLIDLHAVITDPDDNSEPVRILHASFQDHLLTSSRAHPKFYVDRAEHHAILAMRCLQVMMRSLVKDNICGLFPGRNYHETSDGKKELAERRAQCISPTLEYACQFWAEHLVKAQLTAASVGLLEGLQKFAAVYLLRWVEVLVIIGSLDRAVPMVTELRTLLSKSKTLQPSDSSMQLLSDIERLVYGSYEVINDSPTHIYVSALPFLPRQSILYRTYAGRVSPKLNIVDVISGAPETWDATLRRINVPSDVDAVSFVISRDSRTLACHGRTNKHRPGSLILWDVVSGRRIDALEDELFRNQFDMTWDIAFRADGRIVGLSRRDLRIWCADLHLRRVEPVRLVVASRYMIDWSTLALSTDGSRLAGAVATTTQGERDIIIWCMRTITSDVPGGSNELAMTTEHYLHLSSSAENSEDDLCQASICGPLAWSPDGSSVAALCEVGHVHLYLIPRNATTSYSFSSSSYKDIATAACGDEPFRTIWSPTGEYFACIHSRNHSGVSMFSVDSTAYGDRRVPQLQKIYSLQFVEGVHAITFHPGDICLTIAHSTFKLDFWITEGDRATLLTTIELPDREDEIQHAAYTPDGTRLIVCTHRHITILDVDSLVWSGEQSKRPTAVTPSTSSIHDLCFSPSGRFLATTLRSGGQHMLWDTQTGHVVQRFRTDHVMRQVLFSKGEDKLVVVSDDETRVYFPLGASDSSNPALVIKATPHAITSFHFASAALSPDDTFIVVSEGPQRPKSGLPWSIFIYYVNTGQELHRLEGGTPRSGGPVSWSSEGLIAFASSDGIRVWNFAELPQKSSCSFHLESPHQWPKFTYLSFSPTSERLACTYYRQRRSGGIQFSAWSFDLISRSTIYQVDVPHAATEMTGISPDASEIYTEQAIYAVDSESGTVSMLGATTETDSRPRYFLSNIEYPSVLDLQRRRVCRLSALARKSRFRVHGHTVAISDESGRILILHIKPLPPPSTGSIR</sequence>
<feature type="compositionally biased region" description="Low complexity" evidence="2">
    <location>
        <begin position="111"/>
        <end position="122"/>
    </location>
</feature>
<feature type="compositionally biased region" description="Low complexity" evidence="2">
    <location>
        <begin position="47"/>
        <end position="65"/>
    </location>
</feature>
<dbReference type="Pfam" id="PF24883">
    <property type="entry name" value="NPHP3_N"/>
    <property type="match status" value="1"/>
</dbReference>
<dbReference type="CDD" id="cd21037">
    <property type="entry name" value="MLKL_NTD"/>
    <property type="match status" value="1"/>
</dbReference>
<dbReference type="InterPro" id="IPR015943">
    <property type="entry name" value="WD40/YVTN_repeat-like_dom_sf"/>
</dbReference>
<gene>
    <name evidence="4" type="ORF">EIP91_008297</name>
</gene>
<dbReference type="SUPFAM" id="SSF52540">
    <property type="entry name" value="P-loop containing nucleoside triphosphate hydrolases"/>
    <property type="match status" value="1"/>
</dbReference>
<proteinExistence type="predicted"/>
<name>A0A4R0R5D2_9APHY</name>
<dbReference type="PANTHER" id="PTHR10039">
    <property type="entry name" value="AMELOGENIN"/>
    <property type="match status" value="1"/>
</dbReference>
<keyword evidence="1" id="KW-0677">Repeat</keyword>
<dbReference type="SUPFAM" id="SSF69322">
    <property type="entry name" value="Tricorn protease domain 2"/>
    <property type="match status" value="1"/>
</dbReference>
<feature type="domain" description="Nephrocystin 3-like N-terminal" evidence="3">
    <location>
        <begin position="302"/>
        <end position="468"/>
    </location>
</feature>
<evidence type="ECO:0000313" key="5">
    <source>
        <dbReference type="Proteomes" id="UP000292702"/>
    </source>
</evidence>
<reference evidence="4 5" key="1">
    <citation type="submission" date="2018-11" db="EMBL/GenBank/DDBJ databases">
        <title>Genome assembly of Steccherinum ochraceum LE-BIN_3174, the white-rot fungus of the Steccherinaceae family (The Residual Polyporoid clade, Polyporales, Basidiomycota).</title>
        <authorList>
            <person name="Fedorova T.V."/>
            <person name="Glazunova O.A."/>
            <person name="Landesman E.O."/>
            <person name="Moiseenko K.V."/>
            <person name="Psurtseva N.V."/>
            <person name="Savinova O.S."/>
            <person name="Shakhova N.V."/>
            <person name="Tyazhelova T.V."/>
            <person name="Vasina D.V."/>
        </authorList>
    </citation>
    <scope>NUCLEOTIDE SEQUENCE [LARGE SCALE GENOMIC DNA]</scope>
    <source>
        <strain evidence="4 5">LE-BIN_3174</strain>
    </source>
</reference>
<dbReference type="SUPFAM" id="SSF82171">
    <property type="entry name" value="DPP6 N-terminal domain-like"/>
    <property type="match status" value="1"/>
</dbReference>
<feature type="compositionally biased region" description="Basic residues" evidence="2">
    <location>
        <begin position="1"/>
        <end position="12"/>
    </location>
</feature>
<organism evidence="4 5">
    <name type="scientific">Steccherinum ochraceum</name>
    <dbReference type="NCBI Taxonomy" id="92696"/>
    <lineage>
        <taxon>Eukaryota</taxon>
        <taxon>Fungi</taxon>
        <taxon>Dikarya</taxon>
        <taxon>Basidiomycota</taxon>
        <taxon>Agaricomycotina</taxon>
        <taxon>Agaricomycetes</taxon>
        <taxon>Polyporales</taxon>
        <taxon>Steccherinaceae</taxon>
        <taxon>Steccherinum</taxon>
    </lineage>
</organism>
<dbReference type="InterPro" id="IPR056884">
    <property type="entry name" value="NPHP3-like_N"/>
</dbReference>
<comment type="caution">
    <text evidence="4">The sequence shown here is derived from an EMBL/GenBank/DDBJ whole genome shotgun (WGS) entry which is preliminary data.</text>
</comment>
<evidence type="ECO:0000313" key="4">
    <source>
        <dbReference type="EMBL" id="TCD61516.1"/>
    </source>
</evidence>
<evidence type="ECO:0000256" key="2">
    <source>
        <dbReference type="SAM" id="MobiDB-lite"/>
    </source>
</evidence>
<feature type="region of interest" description="Disordered" evidence="2">
    <location>
        <begin position="1"/>
        <end position="122"/>
    </location>
</feature>
<dbReference type="InterPro" id="IPR059179">
    <property type="entry name" value="MLKL-like_MCAfunc"/>
</dbReference>
<keyword evidence="5" id="KW-1185">Reference proteome</keyword>
<protein>
    <recommendedName>
        <fullName evidence="3">Nephrocystin 3-like N-terminal domain-containing protein</fullName>
    </recommendedName>
</protein>
<evidence type="ECO:0000259" key="3">
    <source>
        <dbReference type="Pfam" id="PF24883"/>
    </source>
</evidence>